<dbReference type="Proteomes" id="UP000287872">
    <property type="component" value="Unassembled WGS sequence"/>
</dbReference>
<dbReference type="EMBL" id="BHYK01000036">
    <property type="protein sequence ID" value="GCD12537.1"/>
    <property type="molecule type" value="Genomic_DNA"/>
</dbReference>
<protein>
    <submittedName>
        <fullName evidence="1">Uncharacterized protein</fullName>
    </submittedName>
</protein>
<name>A0A401USM2_9CLOT</name>
<reference evidence="1 2" key="1">
    <citation type="submission" date="2018-11" db="EMBL/GenBank/DDBJ databases">
        <title>Genome sequencing and assembly of Clostridium tagluense strain A121.</title>
        <authorList>
            <person name="Murakami T."/>
            <person name="Segawa T."/>
            <person name="Shcherbakova V.A."/>
            <person name="Mori H."/>
            <person name="Yoshimura Y."/>
        </authorList>
    </citation>
    <scope>NUCLEOTIDE SEQUENCE [LARGE SCALE GENOMIC DNA]</scope>
    <source>
        <strain evidence="1 2">A121</strain>
    </source>
</reference>
<evidence type="ECO:0000313" key="1">
    <source>
        <dbReference type="EMBL" id="GCD12537.1"/>
    </source>
</evidence>
<dbReference type="OrthoDB" id="289561at2"/>
<organism evidence="1 2">
    <name type="scientific">Clostridium tagluense</name>
    <dbReference type="NCBI Taxonomy" id="360422"/>
    <lineage>
        <taxon>Bacteria</taxon>
        <taxon>Bacillati</taxon>
        <taxon>Bacillota</taxon>
        <taxon>Clostridia</taxon>
        <taxon>Eubacteriales</taxon>
        <taxon>Clostridiaceae</taxon>
        <taxon>Clostridium</taxon>
    </lineage>
</organism>
<gene>
    <name evidence="1" type="ORF">Ctaglu_41600</name>
</gene>
<dbReference type="AlphaFoldDB" id="A0A401USM2"/>
<proteinExistence type="predicted"/>
<comment type="caution">
    <text evidence="1">The sequence shown here is derived from an EMBL/GenBank/DDBJ whole genome shotgun (WGS) entry which is preliminary data.</text>
</comment>
<keyword evidence="2" id="KW-1185">Reference proteome</keyword>
<evidence type="ECO:0000313" key="2">
    <source>
        <dbReference type="Proteomes" id="UP000287872"/>
    </source>
</evidence>
<sequence>MSGYPMDIENFQNTILKLRGIDSIESGLDNLEEVNVELLKVSQFSHLPHAALLRTNGGLKNEVLIQFEFKLDNSAESLNSLEFLAWFVRDSARGGTKIQLRPFALPPVTPYGRQLGTTLKFHIDLFIDGIGESLEPVFKVVNELNKNLKLFVNMYNIPVKD</sequence>
<dbReference type="RefSeq" id="WP_125005319.1">
    <property type="nucleotide sequence ID" value="NZ_BHYK01000036.1"/>
</dbReference>
<accession>A0A401USM2</accession>